<dbReference type="InterPro" id="IPR008615">
    <property type="entry name" value="FNIP"/>
</dbReference>
<dbReference type="SMR" id="A0A165XE40"/>
<evidence type="ECO:0000256" key="1">
    <source>
        <dbReference type="ARBA" id="ARBA00022737"/>
    </source>
</evidence>
<name>A0A165XE40_MIMIV</name>
<dbReference type="InterPro" id="IPR051251">
    <property type="entry name" value="STK_FNIP-Repeat"/>
</dbReference>
<evidence type="ECO:0000313" key="2">
    <source>
        <dbReference type="EMBL" id="AMZ02735.1"/>
    </source>
</evidence>
<organism evidence="2 3">
    <name type="scientific">Mimivirus Bombay</name>
    <dbReference type="NCBI Taxonomy" id="1835008"/>
    <lineage>
        <taxon>Viruses</taxon>
        <taxon>Varidnaviria</taxon>
        <taxon>Bamfordvirae</taxon>
        <taxon>Nucleocytoviricota</taxon>
        <taxon>Megaviricetes</taxon>
        <taxon>Imitervirales</taxon>
        <taxon>Mimiviridae</taxon>
        <taxon>Megamimivirinae</taxon>
        <taxon>Mimivirus</taxon>
        <taxon>Mimivirus bradfordmassiliense</taxon>
    </lineage>
</organism>
<dbReference type="CDD" id="cd09917">
    <property type="entry name" value="F-box_SF"/>
    <property type="match status" value="1"/>
</dbReference>
<dbReference type="PANTHER" id="PTHR32134:SF92">
    <property type="entry name" value="FNIP REPEAT-CONTAINING PROTEIN"/>
    <property type="match status" value="1"/>
</dbReference>
<accession>A0A165XE40</accession>
<protein>
    <submittedName>
        <fullName evidence="2">Putative F-box and FNIP repeat-containing protein</fullName>
    </submittedName>
</protein>
<reference evidence="2" key="1">
    <citation type="journal article" date="2016" name="Genom Data">
        <title>Isolation and complete genome sequencing of Mimivirus bombay, a Giant Virus in sewage of Mumbai, India.</title>
        <authorList>
            <person name="Chatterjee A."/>
            <person name="Ali F."/>
            <person name="Bange D."/>
            <person name="Kondabagil K."/>
        </authorList>
    </citation>
    <scope>NUCLEOTIDE SEQUENCE [LARGE SCALE GENOMIC DNA]</scope>
    <source>
        <strain evidence="2">1</strain>
    </source>
</reference>
<dbReference type="Proteomes" id="UP000241559">
    <property type="component" value="Segment"/>
</dbReference>
<dbReference type="EMBL" id="KU761889">
    <property type="protein sequence ID" value="AMZ02735.1"/>
    <property type="molecule type" value="Genomic_DNA"/>
</dbReference>
<dbReference type="Pfam" id="PF05725">
    <property type="entry name" value="FNIP"/>
    <property type="match status" value="3"/>
</dbReference>
<sequence>MSVLNVLESHVILHIIEFLPDHEKIKFMSTCKSLYEFRCHVTYNNFYVYDTINHLDFVNKFKKLIYLSIFNENSKNYDPTIIVKSIKDVIPPNTKCIIFDDDFDEDITEFIPEGIKYVVFGIHFNKPIKKILPNSIIHLILGFSFNQSISDILPCGLIELTLGHNFRQSINDIPNTITKLIFDSEFIPEIHGKIPTNINCLGIRGYFGKNHKKDIPNNIKHLIIGTDYHSKMCEVIEDSIDMIITENMTHITLGWNFDDTTFNIPNGVTHLILYQKFNPTIIKCLPSSVEHVEFISRW</sequence>
<evidence type="ECO:0000313" key="3">
    <source>
        <dbReference type="Proteomes" id="UP000241559"/>
    </source>
</evidence>
<dbReference type="PANTHER" id="PTHR32134">
    <property type="entry name" value="FNIP REPEAT-CONTAINING PROTEIN"/>
    <property type="match status" value="1"/>
</dbReference>
<keyword evidence="1" id="KW-0677">Repeat</keyword>
<proteinExistence type="predicted"/>